<dbReference type="EMBL" id="FOBI01000003">
    <property type="protein sequence ID" value="SEK86114.1"/>
    <property type="molecule type" value="Genomic_DNA"/>
</dbReference>
<keyword evidence="2" id="KW-1185">Reference proteome</keyword>
<dbReference type="RefSeq" id="WP_005492639.1">
    <property type="nucleotide sequence ID" value="NZ_FOBI01000003.1"/>
</dbReference>
<gene>
    <name evidence="1" type="ORF">SAMN05216262_103142</name>
</gene>
<sequence length="388" mass="43816">MNKKEYLNQPVVKEFTSYLSNLIDGNEYFKHEYYWYDEKKDIYFDSFLDALYKYEWPFRYTDRFINEVKTGKSLHDNKTCLESFSKGLVSAIGNGDLKACQNYCLMILDWGGVLYQNEDKILSLGSILPEYLACCIRLFNGPDTTCNDKYKVSVNGESIDVIMNAGFTKIYSLICSSFIIYDGRVGGALGYLETNFYKKTGNAQSKLLSFHYGSARGKQIRNPSVNNFKFSILSAGNVHTRDNLKANWLLAEALENQTSLKGDKATLIRDIECALFMIGYDFPELKPKDESKDKVENYSTRSSSKDSKVTADLVRTFALQLIKEGLKTRASIEFTSSDIKKELGGDLTAICSALKKPTFFYQSGVTLEIIDTPPSGLGKVTYRAKKAA</sequence>
<name>A0A1H7KHW1_9GAMM</name>
<evidence type="ECO:0000313" key="2">
    <source>
        <dbReference type="Proteomes" id="UP000199297"/>
    </source>
</evidence>
<accession>A0A1H7KHW1</accession>
<proteinExistence type="predicted"/>
<organism evidence="1 2">
    <name type="scientific">Colwellia chukchiensis</name>
    <dbReference type="NCBI Taxonomy" id="641665"/>
    <lineage>
        <taxon>Bacteria</taxon>
        <taxon>Pseudomonadati</taxon>
        <taxon>Pseudomonadota</taxon>
        <taxon>Gammaproteobacteria</taxon>
        <taxon>Alteromonadales</taxon>
        <taxon>Colwelliaceae</taxon>
        <taxon>Colwellia</taxon>
    </lineage>
</organism>
<dbReference type="OrthoDB" id="1779474at2"/>
<reference evidence="2" key="1">
    <citation type="submission" date="2016-10" db="EMBL/GenBank/DDBJ databases">
        <authorList>
            <person name="Varghese N."/>
            <person name="Submissions S."/>
        </authorList>
    </citation>
    <scope>NUCLEOTIDE SEQUENCE [LARGE SCALE GENOMIC DNA]</scope>
    <source>
        <strain evidence="2">CGMCC 1.9127</strain>
    </source>
</reference>
<evidence type="ECO:0000313" key="1">
    <source>
        <dbReference type="EMBL" id="SEK86114.1"/>
    </source>
</evidence>
<dbReference type="Proteomes" id="UP000199297">
    <property type="component" value="Unassembled WGS sequence"/>
</dbReference>
<protein>
    <submittedName>
        <fullName evidence="1">Uncharacterized protein</fullName>
    </submittedName>
</protein>
<dbReference type="AlphaFoldDB" id="A0A1H7KHW1"/>